<keyword evidence="5" id="KW-0175">Coiled coil</keyword>
<feature type="region of interest" description="Disordered" evidence="6">
    <location>
        <begin position="162"/>
        <end position="223"/>
    </location>
</feature>
<gene>
    <name evidence="8" type="primary">RNF212B</name>
    <name evidence="8" type="ORF">AMEX_G10572</name>
</gene>
<evidence type="ECO:0000256" key="1">
    <source>
        <dbReference type="ARBA" id="ARBA00022723"/>
    </source>
</evidence>
<evidence type="ECO:0000256" key="3">
    <source>
        <dbReference type="ARBA" id="ARBA00022833"/>
    </source>
</evidence>
<proteinExistence type="predicted"/>
<evidence type="ECO:0000259" key="7">
    <source>
        <dbReference type="Pfam" id="PF14634"/>
    </source>
</evidence>
<feature type="compositionally biased region" description="Polar residues" evidence="6">
    <location>
        <begin position="166"/>
        <end position="177"/>
    </location>
</feature>
<feature type="domain" description="RING-type" evidence="7">
    <location>
        <begin position="5"/>
        <end position="40"/>
    </location>
</feature>
<dbReference type="Ensembl" id="ENSAMXT00005059901.1">
    <property type="protein sequence ID" value="ENSAMXP00005055419.1"/>
    <property type="gene ID" value="ENSAMXG00005024697.1"/>
</dbReference>
<evidence type="ECO:0000256" key="5">
    <source>
        <dbReference type="SAM" id="Coils"/>
    </source>
</evidence>
<keyword evidence="1" id="KW-0479">Metal-binding</keyword>
<dbReference type="GO" id="GO:0008270">
    <property type="term" value="F:zinc ion binding"/>
    <property type="evidence" value="ECO:0007669"/>
    <property type="project" value="UniProtKB-KW"/>
</dbReference>
<dbReference type="PANTHER" id="PTHR22663:SF29">
    <property type="entry name" value="RING FINGER PROTEIN 212B"/>
    <property type="match status" value="1"/>
</dbReference>
<dbReference type="InterPro" id="IPR001841">
    <property type="entry name" value="Znf_RING"/>
</dbReference>
<evidence type="ECO:0000313" key="9">
    <source>
        <dbReference type="Ensembl" id="ENSAMXP00005055419.1"/>
    </source>
</evidence>
<dbReference type="OrthoDB" id="2535391at2759"/>
<dbReference type="GO" id="GO:0000795">
    <property type="term" value="C:synaptonemal complex"/>
    <property type="evidence" value="ECO:0007669"/>
    <property type="project" value="InterPro"/>
</dbReference>
<dbReference type="GO" id="GO:0007129">
    <property type="term" value="P:homologous chromosome pairing at meiosis"/>
    <property type="evidence" value="ECO:0007669"/>
    <property type="project" value="TreeGrafter"/>
</dbReference>
<reference evidence="9" key="2">
    <citation type="submission" date="2025-05" db="UniProtKB">
        <authorList>
            <consortium name="Ensembl"/>
        </authorList>
    </citation>
    <scope>IDENTIFICATION</scope>
</reference>
<dbReference type="Proteomes" id="UP000752171">
    <property type="component" value="Unassembled WGS sequence"/>
</dbReference>
<keyword evidence="3" id="KW-0862">Zinc</keyword>
<dbReference type="GO" id="GO:0019789">
    <property type="term" value="F:SUMO transferase activity"/>
    <property type="evidence" value="ECO:0007669"/>
    <property type="project" value="InterPro"/>
</dbReference>
<dbReference type="PANTHER" id="PTHR22663">
    <property type="entry name" value="RING FINGER PROTEIN NARYA-RELATED"/>
    <property type="match status" value="1"/>
</dbReference>
<feature type="coiled-coil region" evidence="5">
    <location>
        <begin position="82"/>
        <end position="120"/>
    </location>
</feature>
<evidence type="ECO:0000256" key="4">
    <source>
        <dbReference type="ARBA" id="ARBA00023254"/>
    </source>
</evidence>
<dbReference type="Pfam" id="PF14634">
    <property type="entry name" value="zf-RING_5"/>
    <property type="match status" value="1"/>
</dbReference>
<reference evidence="8 11" key="1">
    <citation type="submission" date="2021-07" db="EMBL/GenBank/DDBJ databases">
        <authorList>
            <person name="Imarazene B."/>
            <person name="Zahm M."/>
            <person name="Klopp C."/>
            <person name="Cabau C."/>
            <person name="Beille S."/>
            <person name="Jouanno E."/>
            <person name="Castinel A."/>
            <person name="Lluch J."/>
            <person name="Gil L."/>
            <person name="Kuchtly C."/>
            <person name="Lopez Roques C."/>
            <person name="Donnadieu C."/>
            <person name="Parrinello H."/>
            <person name="Journot L."/>
            <person name="Du K."/>
            <person name="Schartl M."/>
            <person name="Retaux S."/>
            <person name="Guiguen Y."/>
        </authorList>
    </citation>
    <scope>NUCLEOTIDE SEQUENCE [LARGE SCALE GENOMIC DNA]</scope>
    <source>
        <strain evidence="8">Pach_M1</strain>
        <tissue evidence="8">Testis</tissue>
    </source>
</reference>
<protein>
    <submittedName>
        <fullName evidence="8 9">Ring finger protein 212B</fullName>
    </submittedName>
</protein>
<evidence type="ECO:0000313" key="11">
    <source>
        <dbReference type="Proteomes" id="UP000752171"/>
    </source>
</evidence>
<dbReference type="CDD" id="cd16747">
    <property type="entry name" value="RING-HC_RNF212B"/>
    <property type="match status" value="1"/>
</dbReference>
<dbReference type="GO" id="GO:0007131">
    <property type="term" value="P:reciprocal meiotic recombination"/>
    <property type="evidence" value="ECO:0007669"/>
    <property type="project" value="InterPro"/>
</dbReference>
<evidence type="ECO:0000256" key="2">
    <source>
        <dbReference type="ARBA" id="ARBA00022771"/>
    </source>
</evidence>
<sequence length="248" mass="28236">MDWFHCNNCFLRKGKKFAVTSCGHILCESCIHPSRCTVCQATCNYLPISDKMKPQEKTFFMDPVNLIQTRLEHIAQIALFQKKQKERVIAFHKQKCAELERRLKEIREQCYRQVSELKKENTELKKPLSQWRTSPGDVQANSPFACSRGGLRMTLPVGVTAPVTPRSRTVSNPSSGDTMERFRNSRPVRATPPETATPVSTLSSLHEHGFRTPSSASTPLRSDHITPNIFQFQLLSRPTLQSPQPWNV</sequence>
<accession>A0A8B9LTW5</accession>
<keyword evidence="2" id="KW-0863">Zinc-finger</keyword>
<dbReference type="GO" id="GO:0016925">
    <property type="term" value="P:protein sumoylation"/>
    <property type="evidence" value="ECO:0007669"/>
    <property type="project" value="TreeGrafter"/>
</dbReference>
<dbReference type="InterPro" id="IPR017907">
    <property type="entry name" value="Znf_RING_CS"/>
</dbReference>
<organism evidence="9 10">
    <name type="scientific">Astyanax mexicanus</name>
    <name type="common">Blind cave fish</name>
    <name type="synonym">Astyanax fasciatus mexicanus</name>
    <dbReference type="NCBI Taxonomy" id="7994"/>
    <lineage>
        <taxon>Eukaryota</taxon>
        <taxon>Metazoa</taxon>
        <taxon>Chordata</taxon>
        <taxon>Craniata</taxon>
        <taxon>Vertebrata</taxon>
        <taxon>Euteleostomi</taxon>
        <taxon>Actinopterygii</taxon>
        <taxon>Neopterygii</taxon>
        <taxon>Teleostei</taxon>
        <taxon>Ostariophysi</taxon>
        <taxon>Characiformes</taxon>
        <taxon>Characoidei</taxon>
        <taxon>Acestrorhamphidae</taxon>
        <taxon>Acestrorhamphinae</taxon>
        <taxon>Astyanax</taxon>
    </lineage>
</organism>
<name>A0A8B9LTW5_ASTMX</name>
<dbReference type="EMBL" id="JAICCE010000008">
    <property type="protein sequence ID" value="KAG9273814.1"/>
    <property type="molecule type" value="Genomic_DNA"/>
</dbReference>
<evidence type="ECO:0000313" key="8">
    <source>
        <dbReference type="EMBL" id="KAG9273814.1"/>
    </source>
</evidence>
<evidence type="ECO:0000256" key="6">
    <source>
        <dbReference type="SAM" id="MobiDB-lite"/>
    </source>
</evidence>
<dbReference type="InterPro" id="IPR042123">
    <property type="entry name" value="Zip3/RNF212-like"/>
</dbReference>
<evidence type="ECO:0000313" key="10">
    <source>
        <dbReference type="Proteomes" id="UP000694621"/>
    </source>
</evidence>
<dbReference type="PROSITE" id="PS00518">
    <property type="entry name" value="ZF_RING_1"/>
    <property type="match status" value="1"/>
</dbReference>
<dbReference type="AlphaFoldDB" id="A0A8B9LTW5"/>
<keyword evidence="4" id="KW-0469">Meiosis</keyword>
<dbReference type="Proteomes" id="UP000694621">
    <property type="component" value="Unplaced"/>
</dbReference>